<feature type="compositionally biased region" description="Polar residues" evidence="1">
    <location>
        <begin position="349"/>
        <end position="431"/>
    </location>
</feature>
<keyword evidence="2" id="KW-0732">Signal</keyword>
<feature type="signal peptide" evidence="2">
    <location>
        <begin position="1"/>
        <end position="19"/>
    </location>
</feature>
<organism evidence="3 4">
    <name type="scientific">Acaromyces ingoldii</name>
    <dbReference type="NCBI Taxonomy" id="215250"/>
    <lineage>
        <taxon>Eukaryota</taxon>
        <taxon>Fungi</taxon>
        <taxon>Dikarya</taxon>
        <taxon>Basidiomycota</taxon>
        <taxon>Ustilaginomycotina</taxon>
        <taxon>Exobasidiomycetes</taxon>
        <taxon>Exobasidiales</taxon>
        <taxon>Cryptobasidiaceae</taxon>
        <taxon>Acaromyces</taxon>
    </lineage>
</organism>
<evidence type="ECO:0000256" key="2">
    <source>
        <dbReference type="SAM" id="SignalP"/>
    </source>
</evidence>
<feature type="chain" id="PRO_5016288605" evidence="2">
    <location>
        <begin position="20"/>
        <end position="621"/>
    </location>
</feature>
<reference evidence="3 4" key="1">
    <citation type="journal article" date="2018" name="Mol. Biol. Evol.">
        <title>Broad Genomic Sampling Reveals a Smut Pathogenic Ancestry of the Fungal Clade Ustilaginomycotina.</title>
        <authorList>
            <person name="Kijpornyongpan T."/>
            <person name="Mondo S.J."/>
            <person name="Barry K."/>
            <person name="Sandor L."/>
            <person name="Lee J."/>
            <person name="Lipzen A."/>
            <person name="Pangilinan J."/>
            <person name="LaButti K."/>
            <person name="Hainaut M."/>
            <person name="Henrissat B."/>
            <person name="Grigoriev I.V."/>
            <person name="Spatafora J.W."/>
            <person name="Aime M.C."/>
        </authorList>
    </citation>
    <scope>NUCLEOTIDE SEQUENCE [LARGE SCALE GENOMIC DNA]</scope>
    <source>
        <strain evidence="3 4">MCA 4198</strain>
    </source>
</reference>
<dbReference type="AlphaFoldDB" id="A0A316YCN7"/>
<sequence length="621" mass="64979">MRFLVSLSSLVFLATSVTSLPYHEPQSYNLNSRASRSGILCDVNFRSGTEYAECGSKELGYDATGNKLVPYNPKQTGATTLPGMDCDHKIELDQIFSLIKTAVADAGQPLDGWCKAHKKQMEAFRKIANSSKNLIKVPRKVNQAKKAFTYKEGTGDSIAFDANIYRALDGYMEEYVNKDISDKLKELGEGLRTLDPAVFTQDELDKWGKTVTSTGVKVQEAAAKKAKSKCGQPSRRSLLGGIIGKFLGKRQAGCSKDGGRDSSNANGGDGAGPIKTPVPVPPAQAAAEALAFCALQPEVCAAVGGLAAVRAQILAGTFIPPLKDGDSSKGVLTSTKAQSSQSKTGSGRQTGSKASTTHTASRSHQTSSKARAGTSTSAMSKARTSTSHTGVRSTEKTSTLRSSTVSHASKTPGTRSGVKPTSATTVKSASLANIPHSSKHSTTTLSSSASVNPYSAAVSNLPEHTASSSYFASMSSAHASQASAGSIASLQSISAASAAALSSSQAQASLSAAAIDSSARSSASALEASLSAAAIASSAQTKDQPPNTTQPGYTPSGYHCRWMYTSLFHSYQEWVCKSDDDMPHAPEGHITPIKKRLMLPRATSTPYDVQPLTFSSTTTEL</sequence>
<feature type="region of interest" description="Disordered" evidence="1">
    <location>
        <begin position="253"/>
        <end position="279"/>
    </location>
</feature>
<proteinExistence type="predicted"/>
<name>A0A316YCN7_9BASI</name>
<feature type="region of interest" description="Disordered" evidence="1">
    <location>
        <begin position="324"/>
        <end position="448"/>
    </location>
</feature>
<accession>A0A316YCN7</accession>
<evidence type="ECO:0000313" key="4">
    <source>
        <dbReference type="Proteomes" id="UP000245768"/>
    </source>
</evidence>
<evidence type="ECO:0000256" key="1">
    <source>
        <dbReference type="SAM" id="MobiDB-lite"/>
    </source>
</evidence>
<evidence type="ECO:0000313" key="3">
    <source>
        <dbReference type="EMBL" id="PWN87256.1"/>
    </source>
</evidence>
<dbReference type="EMBL" id="KZ819641">
    <property type="protein sequence ID" value="PWN87256.1"/>
    <property type="molecule type" value="Genomic_DNA"/>
</dbReference>
<keyword evidence="4" id="KW-1185">Reference proteome</keyword>
<protein>
    <submittedName>
        <fullName evidence="3">Uncharacterized protein</fullName>
    </submittedName>
</protein>
<feature type="compositionally biased region" description="Low complexity" evidence="1">
    <location>
        <begin position="334"/>
        <end position="347"/>
    </location>
</feature>
<gene>
    <name evidence="3" type="ORF">FA10DRAFT_281988</name>
</gene>
<dbReference type="InParanoid" id="A0A316YCN7"/>
<dbReference type="Proteomes" id="UP000245768">
    <property type="component" value="Unassembled WGS sequence"/>
</dbReference>
<dbReference type="RefSeq" id="XP_025374454.1">
    <property type="nucleotide sequence ID" value="XM_025523737.1"/>
</dbReference>
<dbReference type="GeneID" id="37045653"/>